<accession>A0AAN6LZS3</accession>
<evidence type="ECO:0000313" key="2">
    <source>
        <dbReference type="EMBL" id="KAK3209067.1"/>
    </source>
</evidence>
<dbReference type="Gene3D" id="3.50.50.60">
    <property type="entry name" value="FAD/NAD(P)-binding domain"/>
    <property type="match status" value="1"/>
</dbReference>
<evidence type="ECO:0008006" key="4">
    <source>
        <dbReference type="Google" id="ProtNLM"/>
    </source>
</evidence>
<feature type="signal peptide" evidence="1">
    <location>
        <begin position="1"/>
        <end position="17"/>
    </location>
</feature>
<evidence type="ECO:0000256" key="1">
    <source>
        <dbReference type="SAM" id="SignalP"/>
    </source>
</evidence>
<dbReference type="AlphaFoldDB" id="A0AAN6LZS3"/>
<dbReference type="Gene3D" id="3.30.70.1990">
    <property type="match status" value="1"/>
</dbReference>
<dbReference type="Gene3D" id="1.10.405.20">
    <property type="match status" value="1"/>
</dbReference>
<organism evidence="2 3">
    <name type="scientific">Pseudopithomyces chartarum</name>
    <dbReference type="NCBI Taxonomy" id="1892770"/>
    <lineage>
        <taxon>Eukaryota</taxon>
        <taxon>Fungi</taxon>
        <taxon>Dikarya</taxon>
        <taxon>Ascomycota</taxon>
        <taxon>Pezizomycotina</taxon>
        <taxon>Dothideomycetes</taxon>
        <taxon>Pleosporomycetidae</taxon>
        <taxon>Pleosporales</taxon>
        <taxon>Massarineae</taxon>
        <taxon>Didymosphaeriaceae</taxon>
        <taxon>Pseudopithomyces</taxon>
    </lineage>
</organism>
<dbReference type="InterPro" id="IPR036188">
    <property type="entry name" value="FAD/NAD-bd_sf"/>
</dbReference>
<name>A0AAN6LZS3_9PLEO</name>
<protein>
    <recommendedName>
        <fullName evidence="4">Amine oxidase domain-containing protein</fullName>
    </recommendedName>
</protein>
<proteinExistence type="predicted"/>
<evidence type="ECO:0000313" key="3">
    <source>
        <dbReference type="Proteomes" id="UP001280581"/>
    </source>
</evidence>
<reference evidence="2 3" key="1">
    <citation type="submission" date="2021-02" db="EMBL/GenBank/DDBJ databases">
        <title>Genome assembly of Pseudopithomyces chartarum.</title>
        <authorList>
            <person name="Jauregui R."/>
            <person name="Singh J."/>
            <person name="Voisey C."/>
        </authorList>
    </citation>
    <scope>NUCLEOTIDE SEQUENCE [LARGE SCALE GENOMIC DNA]</scope>
    <source>
        <strain evidence="2 3">AGR01</strain>
    </source>
</reference>
<keyword evidence="3" id="KW-1185">Reference proteome</keyword>
<sequence length="466" mass="51453">MKLAIVGLFCYVLTAAGAPAKDEVDVLIVGGGATGAYAAVRLREDFKKSVLVVEKSDRLGGHVHAYNPGSGLPVNYGVQAYLNRRTTKQFFKRFGVRLIDPDFADYIDLILATKNIDFKTGLPVHVNYGPVDIFGTPIGLLRYLTLAVKYQPWFENGYFKTGKVPEDLLLPFGKFLEKHDLGASLGILRNFLWLSDPLNTPTWHVMAVIGEPQISALGLGLTGPSFKWPETHSSETLFDRVLELMGDDVLLQSTIASSRRTNKGVTVTVQTPFGQKTVHAKRILFAATPSPENIAPWDLDKNEKTLFNKFSWETLYVGVVNNTGIPSDVPGVRNSPDSSSSYYLPEGSFCDAYDRREDRDLWNTRVIGKAGLSADVAKEMITQSLHTIGQAGTYQIASPSVVAFASHGYTVPKVSSEDLASGFFNKLYALQGQRNTYWTGLAWAPDYTPVLWDFTEKLLPRLIEGL</sequence>
<dbReference type="SUPFAM" id="SSF51905">
    <property type="entry name" value="FAD/NAD(P)-binding domain"/>
    <property type="match status" value="1"/>
</dbReference>
<dbReference type="Proteomes" id="UP001280581">
    <property type="component" value="Unassembled WGS sequence"/>
</dbReference>
<comment type="caution">
    <text evidence="2">The sequence shown here is derived from an EMBL/GenBank/DDBJ whole genome shotgun (WGS) entry which is preliminary data.</text>
</comment>
<keyword evidence="1" id="KW-0732">Signal</keyword>
<dbReference type="Pfam" id="PF13450">
    <property type="entry name" value="NAD_binding_8"/>
    <property type="match status" value="1"/>
</dbReference>
<gene>
    <name evidence="2" type="ORF">GRF29_69g601868</name>
</gene>
<dbReference type="EMBL" id="WVTA01000006">
    <property type="protein sequence ID" value="KAK3209067.1"/>
    <property type="molecule type" value="Genomic_DNA"/>
</dbReference>
<feature type="chain" id="PRO_5042847842" description="Amine oxidase domain-containing protein" evidence="1">
    <location>
        <begin position="18"/>
        <end position="466"/>
    </location>
</feature>